<keyword evidence="2" id="KW-0479">Metal-binding</keyword>
<evidence type="ECO:0000256" key="6">
    <source>
        <dbReference type="ARBA" id="ARBA00023163"/>
    </source>
</evidence>
<feature type="region of interest" description="Disordered" evidence="8">
    <location>
        <begin position="1234"/>
        <end position="1259"/>
    </location>
</feature>
<keyword evidence="11" id="KW-1185">Reference proteome</keyword>
<dbReference type="GO" id="GO:0008270">
    <property type="term" value="F:zinc ion binding"/>
    <property type="evidence" value="ECO:0007669"/>
    <property type="project" value="InterPro"/>
</dbReference>
<keyword evidence="6" id="KW-0804">Transcription</keyword>
<dbReference type="KEGG" id="kne:92178494"/>
<dbReference type="AlphaFoldDB" id="A0AAW0Z567"/>
<evidence type="ECO:0000256" key="8">
    <source>
        <dbReference type="SAM" id="MobiDB-lite"/>
    </source>
</evidence>
<evidence type="ECO:0000259" key="9">
    <source>
        <dbReference type="SMART" id="SM00066"/>
    </source>
</evidence>
<dbReference type="GO" id="GO:0000981">
    <property type="term" value="F:DNA-binding transcription factor activity, RNA polymerase II-specific"/>
    <property type="evidence" value="ECO:0007669"/>
    <property type="project" value="InterPro"/>
</dbReference>
<dbReference type="Gene3D" id="4.10.240.10">
    <property type="entry name" value="Zn(2)-C6 fungal-type DNA-binding domain"/>
    <property type="match status" value="1"/>
</dbReference>
<dbReference type="InterPro" id="IPR051615">
    <property type="entry name" value="Transcr_Regulatory_Elem"/>
</dbReference>
<evidence type="ECO:0000313" key="11">
    <source>
        <dbReference type="Proteomes" id="UP001388673"/>
    </source>
</evidence>
<dbReference type="SMART" id="SM00066">
    <property type="entry name" value="GAL4"/>
    <property type="match status" value="1"/>
</dbReference>
<dbReference type="GeneID" id="92178494"/>
<dbReference type="SUPFAM" id="SSF57701">
    <property type="entry name" value="Zn2/Cys6 DNA-binding domain"/>
    <property type="match status" value="1"/>
</dbReference>
<accession>A0AAW0Z567</accession>
<organism evidence="10 11">
    <name type="scientific">Kwoniella newhampshirensis</name>
    <dbReference type="NCBI Taxonomy" id="1651941"/>
    <lineage>
        <taxon>Eukaryota</taxon>
        <taxon>Fungi</taxon>
        <taxon>Dikarya</taxon>
        <taxon>Basidiomycota</taxon>
        <taxon>Agaricomycotina</taxon>
        <taxon>Tremellomycetes</taxon>
        <taxon>Tremellales</taxon>
        <taxon>Cryptococcaceae</taxon>
        <taxon>Kwoniella</taxon>
    </lineage>
</organism>
<evidence type="ECO:0000256" key="3">
    <source>
        <dbReference type="ARBA" id="ARBA00022833"/>
    </source>
</evidence>
<feature type="region of interest" description="Disordered" evidence="8">
    <location>
        <begin position="337"/>
        <end position="382"/>
    </location>
</feature>
<dbReference type="EMBL" id="JBCAWK010000002">
    <property type="protein sequence ID" value="KAK8866084.1"/>
    <property type="molecule type" value="Genomic_DNA"/>
</dbReference>
<feature type="domain" description="Zn(2)-C6 fungal-type" evidence="9">
    <location>
        <begin position="10"/>
        <end position="83"/>
    </location>
</feature>
<proteinExistence type="predicted"/>
<feature type="region of interest" description="Disordered" evidence="8">
    <location>
        <begin position="100"/>
        <end position="131"/>
    </location>
</feature>
<evidence type="ECO:0000313" key="10">
    <source>
        <dbReference type="EMBL" id="KAK8866084.1"/>
    </source>
</evidence>
<dbReference type="CDD" id="cd12148">
    <property type="entry name" value="fungal_TF_MHR"/>
    <property type="match status" value="1"/>
</dbReference>
<sequence length="1259" mass="138604">MSDEGPKKKRRQNVACDSCKLRRIKCDLLQLLTTVPSTSASSSTDDQAPLNELVLQHPDVFCTHCKNKGLRCTTNQIVNPSKPNKGGKRIDEARRTYGAESIAGVEGESRLRNEYSETSSTSQHPIPVDHPVNASVDPVQRGSIAPTWDDYNFLGPNPIQHHAALPIDDSNDQYIFDTLLATFTEPDSSTWTERIPTPASNPFQPSAAKHTQTYNRYEPNFPIVSLTAQHSTDTPVPTSTNTFGSPQTPHNDLYTPAPGTQSDPACRGNYDQAASIWWRFANDPQDVMRIAKQKGDKLDETALGIDQLVNQVPALKIYDRLANTLHEMAQSDPMVSLYTEPTPAKGASKSTSLRSPTPSTPRSDHSSVTESQRYAASRKRPRSISLDPREVGSIELMNGDSWRFWAEEGATFRWGRREVVQEKLADRVLGQALSRHLVKTYFQSVHLSYPAINPESFYLEWARAGQRSDRMTPAQEVLCATIEAWGARYSDSPVVLGLDPNKSSVAPKVIQSNGTFTPGTQARAHWGRARTTVCRALVNRARQLIDANGILRQPSITGVQALTLYTQMMHMTDQKDLGKDHFMQSQMLHSAMLDQMKLLGLMWNSQGPIITDDDEMPMNISTLRMKQRRLFWSQMVADAFFAASMGQLPKIEQEDVDAAGDWIQAVQNSLPHSSFKALAFFLSCYHRYGVLGREIAIKLSAPGQRKGSLDVWSLCTAIRRIWFEVNEIAHDINTQTITLLANAARDDLFGFSPLNYFTNLRLCGPFLLLLIHQIVREQLGFRKALHPAYITTPADGNSPSSTSAQSKEVEMLEQLSRESVDTMLKTCRAQIGMYKDTLPTGLMQTASIFIRMLMATSQLLAEVPTVEQGYPSNTPGGHGWTWEVKQKEVNVCIDGLYQVVTWGDIGEVLDDVMVTMERMTPTQEELDAWRMSRPQPDGLLTRRADEEDRTRGKAMQTVLSFWPPISVSTLIEEAMKRESGSDLESSMKNVARQLDNLRSHSPAQLSIDGSSGTSNLSRPTSTAPSPQDPTVTATATGFSSRTTYPDPSRIFAGVSGTTPFEFADDSIPDPGGSTPYDDLPLRQGTKRFKSSNERDNTSGQSGYRPVISWPGREGLSGVDYAQNYAISSGQAGGQGSGLSVRAIGEATEYDQIGGTGGDFDPIRDWLTSEQADSYRIVPTSGFIGGQSSQNFAGGNESQDGALSDGPTGLSGEIDWNFTGGPDLEKFLKDLGMDKNGMAEGITGQSSDMGQGQGHYPNLG</sequence>
<evidence type="ECO:0000256" key="4">
    <source>
        <dbReference type="ARBA" id="ARBA00023015"/>
    </source>
</evidence>
<dbReference type="PANTHER" id="PTHR31313:SF81">
    <property type="entry name" value="TY1 ENHANCER ACTIVATOR"/>
    <property type="match status" value="1"/>
</dbReference>
<dbReference type="GO" id="GO:0005634">
    <property type="term" value="C:nucleus"/>
    <property type="evidence" value="ECO:0007669"/>
    <property type="project" value="UniProtKB-SubCell"/>
</dbReference>
<gene>
    <name evidence="10" type="ORF">IAR55_001235</name>
</gene>
<evidence type="ECO:0000256" key="2">
    <source>
        <dbReference type="ARBA" id="ARBA00022723"/>
    </source>
</evidence>
<name>A0AAW0Z567_9TREE</name>
<feature type="region of interest" description="Disordered" evidence="8">
    <location>
        <begin position="189"/>
        <end position="209"/>
    </location>
</feature>
<evidence type="ECO:0000256" key="1">
    <source>
        <dbReference type="ARBA" id="ARBA00004123"/>
    </source>
</evidence>
<keyword evidence="5" id="KW-0238">DNA-binding</keyword>
<evidence type="ECO:0000256" key="5">
    <source>
        <dbReference type="ARBA" id="ARBA00023125"/>
    </source>
</evidence>
<feature type="compositionally biased region" description="Low complexity" evidence="8">
    <location>
        <begin position="348"/>
        <end position="361"/>
    </location>
</feature>
<keyword evidence="7" id="KW-0539">Nucleus</keyword>
<feature type="compositionally biased region" description="Basic and acidic residues" evidence="8">
    <location>
        <begin position="940"/>
        <end position="951"/>
    </location>
</feature>
<keyword evidence="3" id="KW-0862">Zinc</keyword>
<comment type="caution">
    <text evidence="10">The sequence shown here is derived from an EMBL/GenBank/DDBJ whole genome shotgun (WGS) entry which is preliminary data.</text>
</comment>
<feature type="region of interest" description="Disordered" evidence="8">
    <location>
        <begin position="1185"/>
        <end position="1212"/>
    </location>
</feature>
<feature type="region of interest" description="Disordered" evidence="8">
    <location>
        <begin position="932"/>
        <end position="952"/>
    </location>
</feature>
<reference evidence="10 11" key="1">
    <citation type="journal article" date="2024" name="bioRxiv">
        <title>Comparative genomics of Cryptococcus and Kwoniella reveals pathogenesis evolution and contrasting karyotype dynamics via intercentromeric recombination or chromosome fusion.</title>
        <authorList>
            <person name="Coelho M.A."/>
            <person name="David-Palma M."/>
            <person name="Shea T."/>
            <person name="Bowers K."/>
            <person name="McGinley-Smith S."/>
            <person name="Mohammad A.W."/>
            <person name="Gnirke A."/>
            <person name="Yurkov A.M."/>
            <person name="Nowrousian M."/>
            <person name="Sun S."/>
            <person name="Cuomo C.A."/>
            <person name="Heitman J."/>
        </authorList>
    </citation>
    <scope>NUCLEOTIDE SEQUENCE [LARGE SCALE GENOMIC DNA]</scope>
    <source>
        <strain evidence="10 11">CBS 13917</strain>
    </source>
</reference>
<dbReference type="Proteomes" id="UP001388673">
    <property type="component" value="Unassembled WGS sequence"/>
</dbReference>
<dbReference type="PANTHER" id="PTHR31313">
    <property type="entry name" value="TY1 ENHANCER ACTIVATOR"/>
    <property type="match status" value="1"/>
</dbReference>
<dbReference type="InterPro" id="IPR001138">
    <property type="entry name" value="Zn2Cys6_DnaBD"/>
</dbReference>
<dbReference type="CDD" id="cd00067">
    <property type="entry name" value="GAL4"/>
    <property type="match status" value="1"/>
</dbReference>
<keyword evidence="4" id="KW-0805">Transcription regulation</keyword>
<protein>
    <recommendedName>
        <fullName evidence="9">Zn(2)-C6 fungal-type domain-containing protein</fullName>
    </recommendedName>
</protein>
<comment type="subcellular location">
    <subcellularLocation>
        <location evidence="1">Nucleus</location>
    </subcellularLocation>
</comment>
<dbReference type="InterPro" id="IPR036864">
    <property type="entry name" value="Zn2-C6_fun-type_DNA-bd_sf"/>
</dbReference>
<feature type="region of interest" description="Disordered" evidence="8">
    <location>
        <begin position="1002"/>
        <end position="1108"/>
    </location>
</feature>
<evidence type="ECO:0000256" key="7">
    <source>
        <dbReference type="ARBA" id="ARBA00023242"/>
    </source>
</evidence>
<feature type="compositionally biased region" description="Polar residues" evidence="8">
    <location>
        <begin position="1002"/>
        <end position="1045"/>
    </location>
</feature>
<feature type="compositionally biased region" description="Polar residues" evidence="8">
    <location>
        <begin position="1185"/>
        <end position="1200"/>
    </location>
</feature>
<dbReference type="RefSeq" id="XP_066805563.1">
    <property type="nucleotide sequence ID" value="XM_066944362.1"/>
</dbReference>
<feature type="region of interest" description="Disordered" evidence="8">
    <location>
        <begin position="230"/>
        <end position="250"/>
    </location>
</feature>
<dbReference type="GO" id="GO:0003677">
    <property type="term" value="F:DNA binding"/>
    <property type="evidence" value="ECO:0007669"/>
    <property type="project" value="UniProtKB-KW"/>
</dbReference>